<sequence length="760" mass="85000">MGAKSCILVSQSRVTLCLEQTKKKPYRRVSFLSTSRLTSTSSCVESHRPEDTLHIMGVLRLKMVTAFGIVYGVGWFLVDVVCLLAYPYCDHPTKCFDYEKELAASVDPTVDPCDNLYEHVCGNWDRLYPTRGKQRGGQFGVLQSRVYVFALNELEQTPPEHPVKAVRRSVSAYQSCLNVFAEKTDHTNVVFDIFRKFNFEWPSLALSKKFDLMEYLLGMPLEYNLATPAQLALAPHLKTNKRYSLYFRINEEFEGTRDMETIAKCITAVAPSVKGYSAMALAGRILTFLVHLKTTAFALSGEYLYYTIEQLANETGGPSMIDTWLKVINNHLPHDRAVGKTEDVLTRTDSALLLKEILANAKRSRYADIVLYAGWQIVVGLRAAASPSLVECVAGNDLHAQLDSGLECLKSVNEVAQFAFVRWIVDSLELQPNANATKDTWSALKLGTRENFAKLPWMDQSTVKIAGEHVDSILGIFALPEHLQTNEALEASYGYLPEPDESQPFIRWLIKTQHQRLEEQKRLLKEDPTVSIHRDDFPYDAFKVNAFYYHLYHLVAALPAIMAPPLVSQSVPAAVNYGAIGTILGHELSHAFDLSLIPYGSTGENTPEWSLVAVFSFLNRLGCVVRQLENYTADIAHSFNAASETFADTAGTEKARLAFASLPAKKGILGYTQEQSFFIAGCFQFCSEGAYAWDQYGKYPAKVLRCNLPAGNEKRFAAAFSCPSEVALNPKNRCTFHSIERYKLPSNMNLGATESIPNYQ</sequence>
<protein>
    <submittedName>
        <fullName evidence="1">Uncharacterized protein</fullName>
    </submittedName>
</protein>
<comment type="caution">
    <text evidence="1">The sequence shown here is derived from an EMBL/GenBank/DDBJ whole genome shotgun (WGS) entry which is preliminary data.</text>
</comment>
<name>A0ACB8C2Y6_DERSI</name>
<proteinExistence type="predicted"/>
<reference evidence="1" key="1">
    <citation type="submission" date="2020-05" db="EMBL/GenBank/DDBJ databases">
        <title>Large-scale comparative analyses of tick genomes elucidate their genetic diversity and vector capacities.</title>
        <authorList>
            <person name="Jia N."/>
            <person name="Wang J."/>
            <person name="Shi W."/>
            <person name="Du L."/>
            <person name="Sun Y."/>
            <person name="Zhan W."/>
            <person name="Jiang J."/>
            <person name="Wang Q."/>
            <person name="Zhang B."/>
            <person name="Ji P."/>
            <person name="Sakyi L.B."/>
            <person name="Cui X."/>
            <person name="Yuan T."/>
            <person name="Jiang B."/>
            <person name="Yang W."/>
            <person name="Lam T.T.-Y."/>
            <person name="Chang Q."/>
            <person name="Ding S."/>
            <person name="Wang X."/>
            <person name="Zhu J."/>
            <person name="Ruan X."/>
            <person name="Zhao L."/>
            <person name="Wei J."/>
            <person name="Que T."/>
            <person name="Du C."/>
            <person name="Cheng J."/>
            <person name="Dai P."/>
            <person name="Han X."/>
            <person name="Huang E."/>
            <person name="Gao Y."/>
            <person name="Liu J."/>
            <person name="Shao H."/>
            <person name="Ye R."/>
            <person name="Li L."/>
            <person name="Wei W."/>
            <person name="Wang X."/>
            <person name="Wang C."/>
            <person name="Yang T."/>
            <person name="Huo Q."/>
            <person name="Li W."/>
            <person name="Guo W."/>
            <person name="Chen H."/>
            <person name="Zhou L."/>
            <person name="Ni X."/>
            <person name="Tian J."/>
            <person name="Zhou Y."/>
            <person name="Sheng Y."/>
            <person name="Liu T."/>
            <person name="Pan Y."/>
            <person name="Xia L."/>
            <person name="Li J."/>
            <person name="Zhao F."/>
            <person name="Cao W."/>
        </authorList>
    </citation>
    <scope>NUCLEOTIDE SEQUENCE</scope>
    <source>
        <strain evidence="1">Dsil-2018</strain>
    </source>
</reference>
<keyword evidence="2" id="KW-1185">Reference proteome</keyword>
<accession>A0ACB8C2Y6</accession>
<dbReference type="EMBL" id="CM023478">
    <property type="protein sequence ID" value="KAH7933207.1"/>
    <property type="molecule type" value="Genomic_DNA"/>
</dbReference>
<gene>
    <name evidence="1" type="ORF">HPB49_010345</name>
</gene>
<organism evidence="1 2">
    <name type="scientific">Dermacentor silvarum</name>
    <name type="common">Tick</name>
    <dbReference type="NCBI Taxonomy" id="543639"/>
    <lineage>
        <taxon>Eukaryota</taxon>
        <taxon>Metazoa</taxon>
        <taxon>Ecdysozoa</taxon>
        <taxon>Arthropoda</taxon>
        <taxon>Chelicerata</taxon>
        <taxon>Arachnida</taxon>
        <taxon>Acari</taxon>
        <taxon>Parasitiformes</taxon>
        <taxon>Ixodida</taxon>
        <taxon>Ixodoidea</taxon>
        <taxon>Ixodidae</taxon>
        <taxon>Rhipicephalinae</taxon>
        <taxon>Dermacentor</taxon>
    </lineage>
</organism>
<dbReference type="Proteomes" id="UP000821865">
    <property type="component" value="Chromosome 9"/>
</dbReference>
<evidence type="ECO:0000313" key="2">
    <source>
        <dbReference type="Proteomes" id="UP000821865"/>
    </source>
</evidence>
<evidence type="ECO:0000313" key="1">
    <source>
        <dbReference type="EMBL" id="KAH7933207.1"/>
    </source>
</evidence>